<evidence type="ECO:0000313" key="2">
    <source>
        <dbReference type="Proteomes" id="UP000623269"/>
    </source>
</evidence>
<evidence type="ECO:0000313" key="1">
    <source>
        <dbReference type="EMBL" id="MBH1940013.1"/>
    </source>
</evidence>
<dbReference type="Proteomes" id="UP000623269">
    <property type="component" value="Unassembled WGS sequence"/>
</dbReference>
<organism evidence="1 2">
    <name type="scientific">Mobilitalea sibirica</name>
    <dbReference type="NCBI Taxonomy" id="1462919"/>
    <lineage>
        <taxon>Bacteria</taxon>
        <taxon>Bacillati</taxon>
        <taxon>Bacillota</taxon>
        <taxon>Clostridia</taxon>
        <taxon>Lachnospirales</taxon>
        <taxon>Lachnospiraceae</taxon>
        <taxon>Mobilitalea</taxon>
    </lineage>
</organism>
<keyword evidence="2" id="KW-1185">Reference proteome</keyword>
<dbReference type="AlphaFoldDB" id="A0A8J7L261"/>
<dbReference type="CDD" id="cd05403">
    <property type="entry name" value="NT_KNTase_like"/>
    <property type="match status" value="1"/>
</dbReference>
<dbReference type="RefSeq" id="WP_197660238.1">
    <property type="nucleotide sequence ID" value="NZ_JAEAGR010000003.1"/>
</dbReference>
<reference evidence="1" key="1">
    <citation type="submission" date="2020-12" db="EMBL/GenBank/DDBJ databases">
        <title>M. sibirica DSM 26468T genome.</title>
        <authorList>
            <person name="Thieme N."/>
            <person name="Rettenmaier R."/>
            <person name="Zverlov V."/>
            <person name="Liebl W."/>
        </authorList>
    </citation>
    <scope>NUCLEOTIDE SEQUENCE</scope>
    <source>
        <strain evidence="1">DSM 26468</strain>
    </source>
</reference>
<dbReference type="Gene3D" id="1.20.120.330">
    <property type="entry name" value="Nucleotidyltransferases domain 2"/>
    <property type="match status" value="1"/>
</dbReference>
<gene>
    <name evidence="1" type="ORF">I5677_03770</name>
</gene>
<protein>
    <submittedName>
        <fullName evidence="1">Aminoglycoside 6-adenylyltransferase</fullName>
    </submittedName>
</protein>
<dbReference type="Gene3D" id="3.30.460.10">
    <property type="entry name" value="Beta Polymerase, domain 2"/>
    <property type="match status" value="1"/>
</dbReference>
<dbReference type="Pfam" id="PF04439">
    <property type="entry name" value="Adenyl_transf"/>
    <property type="match status" value="1"/>
</dbReference>
<dbReference type="EMBL" id="JAEAGR010000003">
    <property type="protein sequence ID" value="MBH1940013.1"/>
    <property type="molecule type" value="Genomic_DNA"/>
</dbReference>
<sequence>MPNQEKNSYTSILESLVSYADKSDLIQSMILFGSRARVNNTADKYSDYDIILLVKDIDYFLNSDEWLNQIEKYYISFQEPTAAGGQERRVFFKEAMDMDFLFYHANESERLAADPTIKAFLSRGYKVLVDKIDFEDDIERNKPFEETGNIFSEKEFLNLVNTFWFHSIWSVKKILRGELWSAKSCIDCYMKNLLRQMVEEYSKAMHGKEYDIWHDGRFFDQWVDEKIRIQLKTAYGSYDTIDMLRALNHTIHIFSEVSQKTSAILNYTYPITAESYAMEQITTLSSPTITNINRN</sequence>
<comment type="caution">
    <text evidence="1">The sequence shown here is derived from an EMBL/GenBank/DDBJ whole genome shotgun (WGS) entry which is preliminary data.</text>
</comment>
<dbReference type="SUPFAM" id="SSF81301">
    <property type="entry name" value="Nucleotidyltransferase"/>
    <property type="match status" value="1"/>
</dbReference>
<dbReference type="InterPro" id="IPR043519">
    <property type="entry name" value="NT_sf"/>
</dbReference>
<name>A0A8J7L261_9FIRM</name>
<dbReference type="InterPro" id="IPR007530">
    <property type="entry name" value="Aminoglycoside_adenylylTfrase"/>
</dbReference>
<dbReference type="SUPFAM" id="SSF81631">
    <property type="entry name" value="PAP/OAS1 substrate-binding domain"/>
    <property type="match status" value="1"/>
</dbReference>
<proteinExistence type="predicted"/>
<accession>A0A8J7L261</accession>